<keyword evidence="2" id="KW-1185">Reference proteome</keyword>
<dbReference type="EMBL" id="BAABHF010000068">
    <property type="protein sequence ID" value="GAA4521075.1"/>
    <property type="molecule type" value="Genomic_DNA"/>
</dbReference>
<gene>
    <name evidence="1" type="ORF">GCM10023191_098950</name>
</gene>
<comment type="caution">
    <text evidence="1">The sequence shown here is derived from an EMBL/GenBank/DDBJ whole genome shotgun (WGS) entry which is preliminary data.</text>
</comment>
<accession>A0ABP8R8P5</accession>
<evidence type="ECO:0000313" key="2">
    <source>
        <dbReference type="Proteomes" id="UP001500503"/>
    </source>
</evidence>
<dbReference type="Proteomes" id="UP001500503">
    <property type="component" value="Unassembled WGS sequence"/>
</dbReference>
<proteinExistence type="predicted"/>
<protein>
    <submittedName>
        <fullName evidence="1">Uncharacterized protein</fullName>
    </submittedName>
</protein>
<sequence length="62" mass="6432">MLMLKAGWGLIRETGRIFLQAAPSALVPGEIGARPPGRGASATVILVCRSFLRLPTVGNVSG</sequence>
<reference evidence="2" key="1">
    <citation type="journal article" date="2019" name="Int. J. Syst. Evol. Microbiol.">
        <title>The Global Catalogue of Microorganisms (GCM) 10K type strain sequencing project: providing services to taxonomists for standard genome sequencing and annotation.</title>
        <authorList>
            <consortium name="The Broad Institute Genomics Platform"/>
            <consortium name="The Broad Institute Genome Sequencing Center for Infectious Disease"/>
            <person name="Wu L."/>
            <person name="Ma J."/>
        </authorList>
    </citation>
    <scope>NUCLEOTIDE SEQUENCE [LARGE SCALE GENOMIC DNA]</scope>
    <source>
        <strain evidence="2">JCM 17933</strain>
    </source>
</reference>
<name>A0ABP8R8P5_9ACTN</name>
<organism evidence="1 2">
    <name type="scientific">Actinoallomurus oryzae</name>
    <dbReference type="NCBI Taxonomy" id="502180"/>
    <lineage>
        <taxon>Bacteria</taxon>
        <taxon>Bacillati</taxon>
        <taxon>Actinomycetota</taxon>
        <taxon>Actinomycetes</taxon>
        <taxon>Streptosporangiales</taxon>
        <taxon>Thermomonosporaceae</taxon>
        <taxon>Actinoallomurus</taxon>
    </lineage>
</organism>
<evidence type="ECO:0000313" key="1">
    <source>
        <dbReference type="EMBL" id="GAA4521075.1"/>
    </source>
</evidence>